<organism evidence="2 3">
    <name type="scientific">Dendrobium catenatum</name>
    <dbReference type="NCBI Taxonomy" id="906689"/>
    <lineage>
        <taxon>Eukaryota</taxon>
        <taxon>Viridiplantae</taxon>
        <taxon>Streptophyta</taxon>
        <taxon>Embryophyta</taxon>
        <taxon>Tracheophyta</taxon>
        <taxon>Spermatophyta</taxon>
        <taxon>Magnoliopsida</taxon>
        <taxon>Liliopsida</taxon>
        <taxon>Asparagales</taxon>
        <taxon>Orchidaceae</taxon>
        <taxon>Epidendroideae</taxon>
        <taxon>Malaxideae</taxon>
        <taxon>Dendrobiinae</taxon>
        <taxon>Dendrobium</taxon>
    </lineage>
</organism>
<name>A0A2I0VA13_9ASPA</name>
<dbReference type="PANTHER" id="PTHR34666:SF1">
    <property type="entry name" value="OS02G0554800 PROTEIN"/>
    <property type="match status" value="1"/>
</dbReference>
<sequence>MEEFSFPAIPAEQDKLSNLPSLPFPFTPVCFLPSPSNQKSEVLRNYQRSRSFSCLEDLKLRDEISSSEINDEEKMDMLWEDFNEELSQFSSEGKAGGNNGLDFSKASDKLDGKKRNGSRELFRVKAVHHRRPGLVMILKVFKKLLFIQKNRKKRTSSSIYHM</sequence>
<proteinExistence type="predicted"/>
<dbReference type="EMBL" id="KZ503977">
    <property type="protein sequence ID" value="PKU60246.1"/>
    <property type="molecule type" value="Genomic_DNA"/>
</dbReference>
<protein>
    <submittedName>
        <fullName evidence="2">Uncharacterized protein</fullName>
    </submittedName>
</protein>
<dbReference type="PANTHER" id="PTHR34666">
    <property type="entry name" value="EXPRESSED PROTEIN"/>
    <property type="match status" value="1"/>
</dbReference>
<accession>A0A2I0VA13</accession>
<evidence type="ECO:0000256" key="1">
    <source>
        <dbReference type="SAM" id="MobiDB-lite"/>
    </source>
</evidence>
<reference evidence="2 3" key="1">
    <citation type="journal article" date="2016" name="Sci. Rep.">
        <title>The Dendrobium catenatum Lindl. genome sequence provides insights into polysaccharide synthase, floral development and adaptive evolution.</title>
        <authorList>
            <person name="Zhang G.Q."/>
            <person name="Xu Q."/>
            <person name="Bian C."/>
            <person name="Tsai W.C."/>
            <person name="Yeh C.M."/>
            <person name="Liu K.W."/>
            <person name="Yoshida K."/>
            <person name="Zhang L.S."/>
            <person name="Chang S.B."/>
            <person name="Chen F."/>
            <person name="Shi Y."/>
            <person name="Su Y.Y."/>
            <person name="Zhang Y.Q."/>
            <person name="Chen L.J."/>
            <person name="Yin Y."/>
            <person name="Lin M."/>
            <person name="Huang H."/>
            <person name="Deng H."/>
            <person name="Wang Z.W."/>
            <person name="Zhu S.L."/>
            <person name="Zhao X."/>
            <person name="Deng C."/>
            <person name="Niu S.C."/>
            <person name="Huang J."/>
            <person name="Wang M."/>
            <person name="Liu G.H."/>
            <person name="Yang H.J."/>
            <person name="Xiao X.J."/>
            <person name="Hsiao Y.Y."/>
            <person name="Wu W.L."/>
            <person name="Chen Y.Y."/>
            <person name="Mitsuda N."/>
            <person name="Ohme-Takagi M."/>
            <person name="Luo Y.B."/>
            <person name="Van de Peer Y."/>
            <person name="Liu Z.J."/>
        </authorList>
    </citation>
    <scope>NUCLEOTIDE SEQUENCE [LARGE SCALE GENOMIC DNA]</scope>
    <source>
        <tissue evidence="2">The whole plant</tissue>
    </source>
</reference>
<feature type="region of interest" description="Disordered" evidence="1">
    <location>
        <begin position="89"/>
        <end position="114"/>
    </location>
</feature>
<gene>
    <name evidence="2" type="ORF">MA16_Dca024108</name>
</gene>
<evidence type="ECO:0000313" key="3">
    <source>
        <dbReference type="Proteomes" id="UP000233837"/>
    </source>
</evidence>
<feature type="compositionally biased region" description="Basic and acidic residues" evidence="1">
    <location>
        <begin position="105"/>
        <end position="114"/>
    </location>
</feature>
<dbReference type="AlphaFoldDB" id="A0A2I0VA13"/>
<reference evidence="2 3" key="2">
    <citation type="journal article" date="2017" name="Nature">
        <title>The Apostasia genome and the evolution of orchids.</title>
        <authorList>
            <person name="Zhang G.Q."/>
            <person name="Liu K.W."/>
            <person name="Li Z."/>
            <person name="Lohaus R."/>
            <person name="Hsiao Y.Y."/>
            <person name="Niu S.C."/>
            <person name="Wang J.Y."/>
            <person name="Lin Y.C."/>
            <person name="Xu Q."/>
            <person name="Chen L.J."/>
            <person name="Yoshida K."/>
            <person name="Fujiwara S."/>
            <person name="Wang Z.W."/>
            <person name="Zhang Y.Q."/>
            <person name="Mitsuda N."/>
            <person name="Wang M."/>
            <person name="Liu G.H."/>
            <person name="Pecoraro L."/>
            <person name="Huang H.X."/>
            <person name="Xiao X.J."/>
            <person name="Lin M."/>
            <person name="Wu X.Y."/>
            <person name="Wu W.L."/>
            <person name="Chen Y.Y."/>
            <person name="Chang S.B."/>
            <person name="Sakamoto S."/>
            <person name="Ohme-Takagi M."/>
            <person name="Yagi M."/>
            <person name="Zeng S.J."/>
            <person name="Shen C.Y."/>
            <person name="Yeh C.M."/>
            <person name="Luo Y.B."/>
            <person name="Tsai W.C."/>
            <person name="Van de Peer Y."/>
            <person name="Liu Z.J."/>
        </authorList>
    </citation>
    <scope>NUCLEOTIDE SEQUENCE [LARGE SCALE GENOMIC DNA]</scope>
    <source>
        <tissue evidence="2">The whole plant</tissue>
    </source>
</reference>
<dbReference type="Proteomes" id="UP000233837">
    <property type="component" value="Unassembled WGS sequence"/>
</dbReference>
<dbReference type="OrthoDB" id="1917400at2759"/>
<evidence type="ECO:0000313" key="2">
    <source>
        <dbReference type="EMBL" id="PKU60246.1"/>
    </source>
</evidence>
<keyword evidence="3" id="KW-1185">Reference proteome</keyword>